<accession>A0A5M3WKD8</accession>
<protein>
    <submittedName>
        <fullName evidence="4">Gentisate 1,2-dioxygenase</fullName>
    </submittedName>
</protein>
<evidence type="ECO:0000259" key="3">
    <source>
        <dbReference type="Pfam" id="PF07883"/>
    </source>
</evidence>
<reference evidence="4 5" key="1">
    <citation type="submission" date="2019-10" db="EMBL/GenBank/DDBJ databases">
        <title>Whole genome shotgun sequence of Acrocarpospora macrocephala NBRC 16266.</title>
        <authorList>
            <person name="Ichikawa N."/>
            <person name="Kimura A."/>
            <person name="Kitahashi Y."/>
            <person name="Komaki H."/>
            <person name="Oguchi A."/>
        </authorList>
    </citation>
    <scope>NUCLEOTIDE SEQUENCE [LARGE SCALE GENOMIC DNA]</scope>
    <source>
        <strain evidence="4 5">NBRC 16266</strain>
    </source>
</reference>
<dbReference type="Pfam" id="PF07883">
    <property type="entry name" value="Cupin_2"/>
    <property type="match status" value="1"/>
</dbReference>
<evidence type="ECO:0000256" key="2">
    <source>
        <dbReference type="ARBA" id="ARBA00023002"/>
    </source>
</evidence>
<dbReference type="GO" id="GO:0016702">
    <property type="term" value="F:oxidoreductase activity, acting on single donors with incorporation of molecular oxygen, incorporation of two atoms of oxygen"/>
    <property type="evidence" value="ECO:0007669"/>
    <property type="project" value="UniProtKB-ARBA"/>
</dbReference>
<dbReference type="Proteomes" id="UP000331127">
    <property type="component" value="Unassembled WGS sequence"/>
</dbReference>
<name>A0A5M3WKD8_9ACTN</name>
<dbReference type="InterPro" id="IPR013096">
    <property type="entry name" value="Cupin_2"/>
</dbReference>
<evidence type="ECO:0000313" key="4">
    <source>
        <dbReference type="EMBL" id="GES09657.1"/>
    </source>
</evidence>
<feature type="domain" description="Cupin type-2" evidence="3">
    <location>
        <begin position="119"/>
        <end position="185"/>
    </location>
</feature>
<dbReference type="AlphaFoldDB" id="A0A5M3WKD8"/>
<organism evidence="4 5">
    <name type="scientific">Acrocarpospora macrocephala</name>
    <dbReference type="NCBI Taxonomy" id="150177"/>
    <lineage>
        <taxon>Bacteria</taxon>
        <taxon>Bacillati</taxon>
        <taxon>Actinomycetota</taxon>
        <taxon>Actinomycetes</taxon>
        <taxon>Streptosporangiales</taxon>
        <taxon>Streptosporangiaceae</taxon>
        <taxon>Acrocarpospora</taxon>
    </lineage>
</organism>
<evidence type="ECO:0000313" key="5">
    <source>
        <dbReference type="Proteomes" id="UP000331127"/>
    </source>
</evidence>
<dbReference type="CDD" id="cd06992">
    <property type="entry name" value="cupin_GDO-like_C"/>
    <property type="match status" value="1"/>
</dbReference>
<dbReference type="InterPro" id="IPR011051">
    <property type="entry name" value="RmlC_Cupin_sf"/>
</dbReference>
<dbReference type="PANTHER" id="PTHR41517">
    <property type="entry name" value="1,2-DIOXYGENASE PROTEIN-RELATED"/>
    <property type="match status" value="1"/>
</dbReference>
<dbReference type="InterPro" id="IPR014710">
    <property type="entry name" value="RmlC-like_jellyroll"/>
</dbReference>
<dbReference type="SUPFAM" id="SSF51182">
    <property type="entry name" value="RmlC-like cupins"/>
    <property type="match status" value="1"/>
</dbReference>
<dbReference type="EMBL" id="BLAE01000016">
    <property type="protein sequence ID" value="GES09657.1"/>
    <property type="molecule type" value="Genomic_DNA"/>
</dbReference>
<dbReference type="PANTHER" id="PTHR41517:SF1">
    <property type="entry name" value="CUPIN"/>
    <property type="match status" value="1"/>
</dbReference>
<evidence type="ECO:0000256" key="1">
    <source>
        <dbReference type="ARBA" id="ARBA00022964"/>
    </source>
</evidence>
<comment type="caution">
    <text evidence="4">The sequence shown here is derived from an EMBL/GenBank/DDBJ whole genome shotgun (WGS) entry which is preliminary data.</text>
</comment>
<dbReference type="FunFam" id="2.60.120.10:FF:000274">
    <property type="entry name" value="Gentisate 1,2-dioxygenase"/>
    <property type="match status" value="1"/>
</dbReference>
<sequence length="390" mass="43110">MHSVCMRSYTSSVQTPVRVQPVAAPDQPQVTPALKTLYRGFEDEFLVPLWTEIGDLMPTHPRPGATPHVWRWDRLRRLAAQAGELVPVGRGGERRAIALANPSMGGRPFATPTLWAAIQYLMPGEDAPEHRHTQHAFRFVVEGQEVWTVVDGDPVPMRRGDFLPQAGWNWHAHHNATDEPMAWIDGLDIPLQYAIESQFFEFGRSEISEAERGTPDRSRSERLWAHPGLRPVAGLTSGRGSPLLAYKWKHTDRALSDQLALEGEGYQATVEPGHAAVRYTNPVTGGDVLPTIRAEMHRVARGSETAPTRDTGSSVYQVFDGSGTVSVGEHTWSVSRGDLFVVPSWQEFSARSEASASDSDSGALDLFRFSDAPVFEALGLHRHDAEDAVR</sequence>
<dbReference type="InterPro" id="IPR047183">
    <property type="entry name" value="GDO-like"/>
</dbReference>
<dbReference type="Gene3D" id="2.60.120.10">
    <property type="entry name" value="Jelly Rolls"/>
    <property type="match status" value="1"/>
</dbReference>
<gene>
    <name evidence="4" type="ORF">Amac_032530</name>
</gene>
<keyword evidence="5" id="KW-1185">Reference proteome</keyword>
<proteinExistence type="predicted"/>
<keyword evidence="1 4" id="KW-0223">Dioxygenase</keyword>
<dbReference type="CDD" id="cd02216">
    <property type="entry name" value="cupin_GDO-like_N"/>
    <property type="match status" value="1"/>
</dbReference>
<keyword evidence="2" id="KW-0560">Oxidoreductase</keyword>